<dbReference type="PANTHER" id="PTHR11731:SF193">
    <property type="entry name" value="DIPEPTIDYL PEPTIDASE 9"/>
    <property type="match status" value="1"/>
</dbReference>
<dbReference type="Pfam" id="PF00326">
    <property type="entry name" value="Peptidase_S9"/>
    <property type="match status" value="1"/>
</dbReference>
<dbReference type="SUPFAM" id="SSF53474">
    <property type="entry name" value="alpha/beta-Hydrolases"/>
    <property type="match status" value="1"/>
</dbReference>
<sequence length="743" mass="84129">MKKMPIILSMTGFAWVCAFGIAQAQDSQQRPENQQKPEARILEVKAAVKEGKSLEIGHLMDRDLYPEGVAQLQWYENAKSTTYFYSQGDSLMQASLKGDASLLFSKDQLAQDPAIGESLHYLPYILKAENNRLFMLYGSDILVYNLADKKIESRNSLPESGNWDIAGKSGNIAYTVANNLYVRAAEATESMAVSNYPDTGVVVGANDVHRNEFGIYKGTFWSNQGDKLAYYWMDESMVRLYPILNYLQDPTQVNNIRYPEAGRAMHEVKVGVFDVATGKNLYLEAFADPSHTYIPSVTWNPDGSEIYAVILDRNQKDLSMVCYDAATGEIKRTVFEEHNDIYVEPEANPVFRPGHPDQFLWFSERKGYNHIYLYNTDGECLKAVTPDNEPWMVTSFVGFSPDGNTAYYMSTQESPLQNNLYSVNLNSGKILRLTKADGSHSIQMHPSGKYFIDVYGSSEMGRKTQIIDNKGKVVKVLKEDKNPLDGYITPEFRLLSLKSADGKTDLYGRMILPPDFDSTRKYPVLVYVYGGPHAQLITESYNYGCGHFLRFMAQQGYIVWTLDNRGSANRGFAFETATHRHLGDAETADQMQGIAYLKSLPYVDAERIGVDGWSFGGFMTLTLKTRYPDVFKVATAGGPVINWAWYEIMYGERYMGTPQDNPEGYEKANLLNRVDSIRGKVMLLQGGLDPVVTPKNSTTFVQSCIQKNIPIDFFVYPNHEHNVIGPQRDHLFQKWYEYYQQNL</sequence>
<keyword evidence="1" id="KW-0732">Signal</keyword>
<evidence type="ECO:0000259" key="3">
    <source>
        <dbReference type="Pfam" id="PF00930"/>
    </source>
</evidence>
<accession>A0A9D9H2V2</accession>
<dbReference type="GO" id="GO:0008236">
    <property type="term" value="F:serine-type peptidase activity"/>
    <property type="evidence" value="ECO:0007669"/>
    <property type="project" value="InterPro"/>
</dbReference>
<reference evidence="4" key="1">
    <citation type="submission" date="2020-10" db="EMBL/GenBank/DDBJ databases">
        <authorList>
            <person name="Gilroy R."/>
        </authorList>
    </citation>
    <scope>NUCLEOTIDE SEQUENCE</scope>
    <source>
        <strain evidence="4">2889</strain>
    </source>
</reference>
<dbReference type="GO" id="GO:0008239">
    <property type="term" value="F:dipeptidyl-peptidase activity"/>
    <property type="evidence" value="ECO:0007669"/>
    <property type="project" value="TreeGrafter"/>
</dbReference>
<dbReference type="EMBL" id="JADIMZ010000087">
    <property type="protein sequence ID" value="MBO8432758.1"/>
    <property type="molecule type" value="Genomic_DNA"/>
</dbReference>
<feature type="domain" description="Dipeptidylpeptidase IV N-terminal" evidence="3">
    <location>
        <begin position="140"/>
        <end position="457"/>
    </location>
</feature>
<dbReference type="InterPro" id="IPR029058">
    <property type="entry name" value="AB_hydrolase_fold"/>
</dbReference>
<dbReference type="InterPro" id="IPR050278">
    <property type="entry name" value="Serine_Prot_S9B/DPPIV"/>
</dbReference>
<evidence type="ECO:0000256" key="1">
    <source>
        <dbReference type="SAM" id="SignalP"/>
    </source>
</evidence>
<name>A0A9D9H2V2_9BACT</name>
<protein>
    <submittedName>
        <fullName evidence="4">DPP IV N-terminal domain-containing protein</fullName>
    </submittedName>
</protein>
<dbReference type="InterPro" id="IPR001375">
    <property type="entry name" value="Peptidase_S9_cat"/>
</dbReference>
<evidence type="ECO:0000259" key="2">
    <source>
        <dbReference type="Pfam" id="PF00326"/>
    </source>
</evidence>
<dbReference type="Proteomes" id="UP000823612">
    <property type="component" value="Unassembled WGS sequence"/>
</dbReference>
<dbReference type="InterPro" id="IPR002469">
    <property type="entry name" value="Peptidase_S9B_N"/>
</dbReference>
<reference evidence="4" key="2">
    <citation type="journal article" date="2021" name="PeerJ">
        <title>Extensive microbial diversity within the chicken gut microbiome revealed by metagenomics and culture.</title>
        <authorList>
            <person name="Gilroy R."/>
            <person name="Ravi A."/>
            <person name="Getino M."/>
            <person name="Pursley I."/>
            <person name="Horton D.L."/>
            <person name="Alikhan N.F."/>
            <person name="Baker D."/>
            <person name="Gharbi K."/>
            <person name="Hall N."/>
            <person name="Watson M."/>
            <person name="Adriaenssens E.M."/>
            <person name="Foster-Nyarko E."/>
            <person name="Jarju S."/>
            <person name="Secka A."/>
            <person name="Antonio M."/>
            <person name="Oren A."/>
            <person name="Chaudhuri R.R."/>
            <person name="La Ragione R."/>
            <person name="Hildebrand F."/>
            <person name="Pallen M.J."/>
        </authorList>
    </citation>
    <scope>NUCLEOTIDE SEQUENCE</scope>
    <source>
        <strain evidence="4">2889</strain>
    </source>
</reference>
<dbReference type="SUPFAM" id="SSF82171">
    <property type="entry name" value="DPP6 N-terminal domain-like"/>
    <property type="match status" value="1"/>
</dbReference>
<dbReference type="Gene3D" id="3.40.50.1820">
    <property type="entry name" value="alpha/beta hydrolase"/>
    <property type="match status" value="1"/>
</dbReference>
<feature type="chain" id="PRO_5039304977" evidence="1">
    <location>
        <begin position="25"/>
        <end position="743"/>
    </location>
</feature>
<dbReference type="GO" id="GO:0006508">
    <property type="term" value="P:proteolysis"/>
    <property type="evidence" value="ECO:0007669"/>
    <property type="project" value="InterPro"/>
</dbReference>
<dbReference type="PANTHER" id="PTHR11731">
    <property type="entry name" value="PROTEASE FAMILY S9B,C DIPEPTIDYL-PEPTIDASE IV-RELATED"/>
    <property type="match status" value="1"/>
</dbReference>
<evidence type="ECO:0000313" key="5">
    <source>
        <dbReference type="Proteomes" id="UP000823612"/>
    </source>
</evidence>
<organism evidence="4 5">
    <name type="scientific">Candidatus Pullibacteroides excrementavium</name>
    <dbReference type="NCBI Taxonomy" id="2840905"/>
    <lineage>
        <taxon>Bacteria</taxon>
        <taxon>Pseudomonadati</taxon>
        <taxon>Bacteroidota</taxon>
        <taxon>Bacteroidia</taxon>
        <taxon>Bacteroidales</taxon>
        <taxon>Candidatus Pullibacteroides</taxon>
    </lineage>
</organism>
<feature type="domain" description="Peptidase S9 prolyl oligopeptidase catalytic" evidence="2">
    <location>
        <begin position="550"/>
        <end position="742"/>
    </location>
</feature>
<proteinExistence type="predicted"/>
<dbReference type="Pfam" id="PF00930">
    <property type="entry name" value="DPPIV_N"/>
    <property type="match status" value="1"/>
</dbReference>
<dbReference type="AlphaFoldDB" id="A0A9D9H2V2"/>
<gene>
    <name evidence="4" type="ORF">IAB08_05645</name>
</gene>
<dbReference type="Gene3D" id="2.140.10.30">
    <property type="entry name" value="Dipeptidylpeptidase IV, N-terminal domain"/>
    <property type="match status" value="1"/>
</dbReference>
<comment type="caution">
    <text evidence="4">The sequence shown here is derived from an EMBL/GenBank/DDBJ whole genome shotgun (WGS) entry which is preliminary data.</text>
</comment>
<feature type="signal peptide" evidence="1">
    <location>
        <begin position="1"/>
        <end position="24"/>
    </location>
</feature>
<evidence type="ECO:0000313" key="4">
    <source>
        <dbReference type="EMBL" id="MBO8432758.1"/>
    </source>
</evidence>